<dbReference type="SUPFAM" id="SSF53041">
    <property type="entry name" value="Resolvase-like"/>
    <property type="match status" value="1"/>
</dbReference>
<dbReference type="InterPro" id="IPR038109">
    <property type="entry name" value="DNA_bind_recomb_sf"/>
</dbReference>
<dbReference type="SMART" id="SM00857">
    <property type="entry name" value="Resolvase"/>
    <property type="match status" value="1"/>
</dbReference>
<dbReference type="PROSITE" id="PS51736">
    <property type="entry name" value="RECOMBINASES_3"/>
    <property type="match status" value="1"/>
</dbReference>
<keyword evidence="4" id="KW-1185">Reference proteome</keyword>
<dbReference type="InterPro" id="IPR011109">
    <property type="entry name" value="DNA_bind_recombinase_dom"/>
</dbReference>
<dbReference type="EMBL" id="JAVDRL010000003">
    <property type="protein sequence ID" value="MDR6530224.1"/>
    <property type="molecule type" value="Genomic_DNA"/>
</dbReference>
<dbReference type="Gene3D" id="3.90.1750.20">
    <property type="entry name" value="Putative Large Serine Recombinase, Chain B, Domain 2"/>
    <property type="match status" value="1"/>
</dbReference>
<dbReference type="PANTHER" id="PTHR30461">
    <property type="entry name" value="DNA-INVERTASE FROM LAMBDOID PROPHAGE"/>
    <property type="match status" value="1"/>
</dbReference>
<feature type="domain" description="Resolvase/invertase-type recombinase catalytic" evidence="1">
    <location>
        <begin position="1"/>
        <end position="144"/>
    </location>
</feature>
<dbReference type="Pfam" id="PF07508">
    <property type="entry name" value="Recombinase"/>
    <property type="match status" value="1"/>
</dbReference>
<gene>
    <name evidence="3" type="ORF">J2800_000960</name>
</gene>
<evidence type="ECO:0000313" key="4">
    <source>
        <dbReference type="Proteomes" id="UP001262754"/>
    </source>
</evidence>
<evidence type="ECO:0000259" key="1">
    <source>
        <dbReference type="PROSITE" id="PS51736"/>
    </source>
</evidence>
<organism evidence="3 4">
    <name type="scientific">Caulobacter rhizosphaerae</name>
    <dbReference type="NCBI Taxonomy" id="2010972"/>
    <lineage>
        <taxon>Bacteria</taxon>
        <taxon>Pseudomonadati</taxon>
        <taxon>Pseudomonadota</taxon>
        <taxon>Alphaproteobacteria</taxon>
        <taxon>Caulobacterales</taxon>
        <taxon>Caulobacteraceae</taxon>
        <taxon>Caulobacter</taxon>
    </lineage>
</organism>
<dbReference type="Gene3D" id="3.40.50.1390">
    <property type="entry name" value="Resolvase, N-terminal catalytic domain"/>
    <property type="match status" value="1"/>
</dbReference>
<evidence type="ECO:0000313" key="3">
    <source>
        <dbReference type="EMBL" id="MDR6530224.1"/>
    </source>
</evidence>
<accession>A0ABU1MVM1</accession>
<sequence length="534" mass="59867">MSTEHQRYSLENQRVAIAAYAALRGYTIVETFIDPGKSGLSLNGRKGLKRLLGEVLQGRPRFREILVLDVSRWGRFQDVDQSAHYEFICRQAGIPVRYCAEPFENDGSPMSSIMKHMKRVMAAEYSRELSAKVSRAQRLQASLGFKQGGFAPLGFRRMLIDEEGRQRGLLKRGQHKRVNTDRTVLVPGPPSEIALVKRIFELYVDEKLSFQAIARRLNGSGKRRAGTPFKPLAIQTILSSRLYIGEYVFGKTASNLGNVVRLPEDRWVVTKIMDPLIPEDLFWRAQGHMEATRKGHVTTEKLLADLARLFAEHGALSTKIINQDPSCASAHSYIRRFKTLRAAFRLVGFEDYKPYARQRPVDHPVSELTDGLRAIWDKYGAISARLINAEGPHPARYYRWRFGSLAKAYEASGLPSGTRERRRAGARATAALGPVAPKPMVRRATDAELIDHLRQLYIQHGYVTAEMLNDISSPYKASRYRERFETLANAYALAGLASTQSSIMKAAYQRVRERADLACATTPLSAGGAAAPNN</sequence>
<dbReference type="CDD" id="cd00338">
    <property type="entry name" value="Ser_Recombinase"/>
    <property type="match status" value="1"/>
</dbReference>
<dbReference type="Proteomes" id="UP001262754">
    <property type="component" value="Unassembled WGS sequence"/>
</dbReference>
<dbReference type="InterPro" id="IPR050639">
    <property type="entry name" value="SSR_resolvase"/>
</dbReference>
<feature type="domain" description="Recombinase" evidence="2">
    <location>
        <begin position="174"/>
        <end position="295"/>
    </location>
</feature>
<dbReference type="InterPro" id="IPR006119">
    <property type="entry name" value="Resolv_N"/>
</dbReference>
<dbReference type="PANTHER" id="PTHR30461:SF23">
    <property type="entry name" value="DNA RECOMBINASE-RELATED"/>
    <property type="match status" value="1"/>
</dbReference>
<name>A0ABU1MVM1_9CAUL</name>
<reference evidence="3 4" key="1">
    <citation type="submission" date="2023-07" db="EMBL/GenBank/DDBJ databases">
        <title>Sorghum-associated microbial communities from plants grown in Nebraska, USA.</title>
        <authorList>
            <person name="Schachtman D."/>
        </authorList>
    </citation>
    <scope>NUCLEOTIDE SEQUENCE [LARGE SCALE GENOMIC DNA]</scope>
    <source>
        <strain evidence="3 4">DS2154</strain>
    </source>
</reference>
<dbReference type="PROSITE" id="PS51737">
    <property type="entry name" value="RECOMBINASE_DNA_BIND"/>
    <property type="match status" value="1"/>
</dbReference>
<dbReference type="Pfam" id="PF00239">
    <property type="entry name" value="Resolvase"/>
    <property type="match status" value="1"/>
</dbReference>
<comment type="caution">
    <text evidence="3">The sequence shown here is derived from an EMBL/GenBank/DDBJ whole genome shotgun (WGS) entry which is preliminary data.</text>
</comment>
<dbReference type="InterPro" id="IPR036162">
    <property type="entry name" value="Resolvase-like_N_sf"/>
</dbReference>
<evidence type="ECO:0000259" key="2">
    <source>
        <dbReference type="PROSITE" id="PS51737"/>
    </source>
</evidence>
<proteinExistence type="predicted"/>
<protein>
    <submittedName>
        <fullName evidence="3">DNA invertase Pin-like site-specific DNA recombinase</fullName>
    </submittedName>
</protein>